<organism evidence="2 3">
    <name type="scientific">Aspergillus sclerotioniger CBS 115572</name>
    <dbReference type="NCBI Taxonomy" id="1450535"/>
    <lineage>
        <taxon>Eukaryota</taxon>
        <taxon>Fungi</taxon>
        <taxon>Dikarya</taxon>
        <taxon>Ascomycota</taxon>
        <taxon>Pezizomycotina</taxon>
        <taxon>Eurotiomycetes</taxon>
        <taxon>Eurotiomycetidae</taxon>
        <taxon>Eurotiales</taxon>
        <taxon>Aspergillaceae</taxon>
        <taxon>Aspergillus</taxon>
        <taxon>Aspergillus subgen. Circumdati</taxon>
    </lineage>
</organism>
<comment type="caution">
    <text evidence="2">The sequence shown here is derived from an EMBL/GenBank/DDBJ whole genome shotgun (WGS) entry which is preliminary data.</text>
</comment>
<gene>
    <name evidence="2" type="ORF">BO94DRAFT_539998</name>
</gene>
<dbReference type="Proteomes" id="UP000246702">
    <property type="component" value="Unassembled WGS sequence"/>
</dbReference>
<keyword evidence="3" id="KW-1185">Reference proteome</keyword>
<name>A0A317V6H0_9EURO</name>
<evidence type="ECO:0000256" key="1">
    <source>
        <dbReference type="SAM" id="MobiDB-lite"/>
    </source>
</evidence>
<accession>A0A317V6H0</accession>
<dbReference type="EMBL" id="MSFK01000041">
    <property type="protein sequence ID" value="PWY69666.1"/>
    <property type="molecule type" value="Genomic_DNA"/>
</dbReference>
<reference evidence="2 3" key="1">
    <citation type="submission" date="2016-12" db="EMBL/GenBank/DDBJ databases">
        <title>The genomes of Aspergillus section Nigri reveals drivers in fungal speciation.</title>
        <authorList>
            <consortium name="DOE Joint Genome Institute"/>
            <person name="Vesth T.C."/>
            <person name="Nybo J."/>
            <person name="Theobald S."/>
            <person name="Brandl J."/>
            <person name="Frisvad J.C."/>
            <person name="Nielsen K.F."/>
            <person name="Lyhne E.K."/>
            <person name="Kogle M.E."/>
            <person name="Kuo A."/>
            <person name="Riley R."/>
            <person name="Clum A."/>
            <person name="Nolan M."/>
            <person name="Lipzen A."/>
            <person name="Salamov A."/>
            <person name="Henrissat B."/>
            <person name="Wiebenga A."/>
            <person name="De Vries R.P."/>
            <person name="Grigoriev I.V."/>
            <person name="Mortensen U.H."/>
            <person name="Andersen M.R."/>
            <person name="Baker S.E."/>
        </authorList>
    </citation>
    <scope>NUCLEOTIDE SEQUENCE [LARGE SCALE GENOMIC DNA]</scope>
    <source>
        <strain evidence="2 3">CBS 115572</strain>
    </source>
</reference>
<sequence length="92" mass="9960">MTCYTPIHCSRASASVSPLPRYPSAEVPGYNVKAYPAQANPTNIPAIPNTYIRDPVHIAFNIPNQPPTDEDPQLLSTAVQPEIRGAPPQPIN</sequence>
<evidence type="ECO:0000313" key="2">
    <source>
        <dbReference type="EMBL" id="PWY69666.1"/>
    </source>
</evidence>
<feature type="region of interest" description="Disordered" evidence="1">
    <location>
        <begin position="62"/>
        <end position="92"/>
    </location>
</feature>
<dbReference type="RefSeq" id="XP_025462494.1">
    <property type="nucleotide sequence ID" value="XM_025612818.1"/>
</dbReference>
<protein>
    <submittedName>
        <fullName evidence="2">Uncharacterized protein</fullName>
    </submittedName>
</protein>
<evidence type="ECO:0000313" key="3">
    <source>
        <dbReference type="Proteomes" id="UP000246702"/>
    </source>
</evidence>
<dbReference type="GeneID" id="37114961"/>
<proteinExistence type="predicted"/>
<dbReference type="AlphaFoldDB" id="A0A317V6H0"/>